<evidence type="ECO:0000256" key="1">
    <source>
        <dbReference type="ARBA" id="ARBA00022859"/>
    </source>
</evidence>
<dbReference type="InterPro" id="IPR036179">
    <property type="entry name" value="Ig-like_dom_sf"/>
</dbReference>
<feature type="domain" description="Immunoglobulin V-set" evidence="4">
    <location>
        <begin position="17"/>
        <end position="98"/>
    </location>
</feature>
<dbReference type="InterPro" id="IPR050199">
    <property type="entry name" value="IgHV"/>
</dbReference>
<dbReference type="Proteomes" id="UP000002494">
    <property type="component" value="Chromosome 6"/>
</dbReference>
<reference evidence="5" key="3">
    <citation type="submission" date="2025-09" db="UniProtKB">
        <authorList>
            <consortium name="Ensembl"/>
        </authorList>
    </citation>
    <scope>IDENTIFICATION</scope>
    <source>
        <strain evidence="5">Brown Norway</strain>
    </source>
</reference>
<organism evidence="5 6">
    <name type="scientific">Rattus norvegicus</name>
    <name type="common">Rat</name>
    <dbReference type="NCBI Taxonomy" id="10116"/>
    <lineage>
        <taxon>Eukaryota</taxon>
        <taxon>Metazoa</taxon>
        <taxon>Chordata</taxon>
        <taxon>Craniata</taxon>
        <taxon>Vertebrata</taxon>
        <taxon>Euteleostomi</taxon>
        <taxon>Mammalia</taxon>
        <taxon>Eutheria</taxon>
        <taxon>Euarchontoglires</taxon>
        <taxon>Glires</taxon>
        <taxon>Rodentia</taxon>
        <taxon>Myomorpha</taxon>
        <taxon>Muroidea</taxon>
        <taxon>Muridae</taxon>
        <taxon>Murinae</taxon>
        <taxon>Rattus</taxon>
    </lineage>
</organism>
<evidence type="ECO:0000313" key="6">
    <source>
        <dbReference type="Proteomes" id="UP000002494"/>
    </source>
</evidence>
<protein>
    <recommendedName>
        <fullName evidence="4">Immunoglobulin V-set domain-containing protein</fullName>
    </recommendedName>
</protein>
<accession>A0ABK0LFX0</accession>
<evidence type="ECO:0000256" key="2">
    <source>
        <dbReference type="ARBA" id="ARBA00023130"/>
    </source>
</evidence>
<keyword evidence="6" id="KW-1185">Reference proteome</keyword>
<sequence length="139" mass="15525">QVQLKETGPGLVQPTQTLSLTCTVSGFTLTSNNVHWVWQTPRKGLEWMGRMQSGGSTDYNSAFKSRLSISKDTSKSQVFLKINSLQTDDTAMSSYCATDTVREAHCELEQKLLYMNAHGQQRTVKSNNDFPGSLQTRKC</sequence>
<dbReference type="Pfam" id="PF07686">
    <property type="entry name" value="V-set"/>
    <property type="match status" value="1"/>
</dbReference>
<dbReference type="InterPro" id="IPR013783">
    <property type="entry name" value="Ig-like_fold"/>
</dbReference>
<dbReference type="InterPro" id="IPR013106">
    <property type="entry name" value="Ig_V-set"/>
</dbReference>
<keyword evidence="2" id="KW-1064">Adaptive immunity</keyword>
<evidence type="ECO:0000256" key="3">
    <source>
        <dbReference type="ARBA" id="ARBA00043265"/>
    </source>
</evidence>
<keyword evidence="3" id="KW-1280">Immunoglobulin</keyword>
<evidence type="ECO:0000259" key="4">
    <source>
        <dbReference type="SMART" id="SM00406"/>
    </source>
</evidence>
<dbReference type="Gene3D" id="2.60.40.10">
    <property type="entry name" value="Immunoglobulins"/>
    <property type="match status" value="1"/>
</dbReference>
<dbReference type="SMART" id="SM00406">
    <property type="entry name" value="IGv"/>
    <property type="match status" value="1"/>
</dbReference>
<name>A0ABK0LFX0_RAT</name>
<proteinExistence type="predicted"/>
<dbReference type="Ensembl" id="ENSRNOT00000143434.1">
    <property type="protein sequence ID" value="ENSRNOP00000099061.1"/>
    <property type="gene ID" value="ENSRNOG00000076547.1"/>
</dbReference>
<evidence type="ECO:0000313" key="5">
    <source>
        <dbReference type="Ensembl" id="ENSRNOP00000099061.1"/>
    </source>
</evidence>
<dbReference type="GeneTree" id="ENSGT01030000234536"/>
<reference evidence="5" key="1">
    <citation type="submission" date="2024-01" db="EMBL/GenBank/DDBJ databases">
        <title>GRCr8: a new rat reference genome assembly contstructed from accurate long reads and long range scaffolding.</title>
        <authorList>
            <person name="Doris P.A."/>
            <person name="Kalbfleisch T."/>
            <person name="Li K."/>
            <person name="Howe K."/>
            <person name="Wood J."/>
        </authorList>
    </citation>
    <scope>NUCLEOTIDE SEQUENCE [LARGE SCALE GENOMIC DNA]</scope>
    <source>
        <strain evidence="5">Brown Norway</strain>
    </source>
</reference>
<keyword evidence="1" id="KW-0391">Immunity</keyword>
<reference evidence="5" key="2">
    <citation type="submission" date="2025-08" db="UniProtKB">
        <authorList>
            <consortium name="Ensembl"/>
        </authorList>
    </citation>
    <scope>IDENTIFICATION</scope>
    <source>
        <strain evidence="5">Brown Norway</strain>
    </source>
</reference>
<dbReference type="PANTHER" id="PTHR23266">
    <property type="entry name" value="IMMUNOGLOBULIN HEAVY CHAIN"/>
    <property type="match status" value="1"/>
</dbReference>
<dbReference type="SUPFAM" id="SSF48726">
    <property type="entry name" value="Immunoglobulin"/>
    <property type="match status" value="1"/>
</dbReference>